<feature type="compositionally biased region" description="Polar residues" evidence="2">
    <location>
        <begin position="1"/>
        <end position="31"/>
    </location>
</feature>
<dbReference type="OrthoDB" id="2325716at2759"/>
<dbReference type="PANTHER" id="PTHR19860:SF14">
    <property type="entry name" value="DUF4062 DOMAIN-CONTAINING PROTEIN"/>
    <property type="match status" value="1"/>
</dbReference>
<sequence>MGSGTSKKSAPVKQQSPPSEQTQNGLVSRNTVHVEEHVERGHGQTATDGHGKTQLVDGETELTIEDIEHAWNKVDETAKKSENDKSPHSKKLVSGWREIRIFISSTFTDMQAERDVLLKEVFPELREWCQERKLDLIDIDLRWGVPKGASSEEILKACLGEIDRCYDMNDMPYFINMTGHKIGWIPDMEEVPEHLVDEYEWIFKLSVTEMEIVHGAYRKKNPNALFLVREDPIYEAHMSGKELGRFKEVNNNRPVKREKLLKMLQRQFPETIMSYKCYLLSGKNGLEIQVDNFFKDAVMKFFKKRIDEHYPLNRGADVSPLARVRETHEAFMETKSEYVLGRDSIIKQILDYVRTDGVSAPLVVVGPAGMGKSSVMAKAAQELSFEAEKTEQSDNVQQKLKSKSGEDIALFYHFVGAVPDSTDLLLLIERLLAELGITPDNDAMKDLDSACNMCRSILASPDTKPAVIFIDAVNQLTICPPALNMDFLPGMLSPNVKCVVSVTEDSPHLQSLRKMGTQMKEIKVTPLSDKKIKEEIVTTYLQKYNKKLNQAHTELIINKKYSENPLWLTVALEELRVFGFFSKLENKINDLADGLEPLLNQVLERYEAEAGAEMLKCTLCLIEASASGLKESELRRLLAFVIPPTVGKDDGWFAVGPEDPTPGYISPFKWAVVYRHLRSFLRPYGNRGEGRLDFYHRSLSKVVRDRYMQSEQHLKWWHEKLELFFTNSDVLDRKVEELPHHLIFLQKTTKLAEFLTDWQVFDKLYNEEWSSTLLQYWQKAENAGDTGGTDGQANVAGVDAKEEAKRKKQAAIEAKLAAIKAKSLDTPNLASNQNEAKVVNMMKKYYLASLQKMEKDGVGKEDLARRQEQVARLFFQAGLYDDSLALAEKARMLEEQSLGGRPGQLSNLLSLKAQLLYQKLGDHINTVQSDSVWTILENAFRAVEVREQSIQDKADKIKCAQYKLQSAMYLSHWIQLGGGNQMTKEDARKKGTEYVDEVMKVFEECNDFGRQAEAMMMKAVMAEPGTRDQLELYKQALDKCQRSYGECSPLGARINSNIAAFYEDVDQYTKAYGHFKKAKDTLEDLYGPKHPKAVQLQEILDGERYQYIAKKVAGEKA</sequence>
<dbReference type="GeneID" id="106152326"/>
<dbReference type="InterPro" id="IPR011990">
    <property type="entry name" value="TPR-like_helical_dom_sf"/>
</dbReference>
<dbReference type="SUPFAM" id="SSF52540">
    <property type="entry name" value="P-loop containing nucleoside triphosphate hydrolases"/>
    <property type="match status" value="1"/>
</dbReference>
<feature type="compositionally biased region" description="Basic and acidic residues" evidence="2">
    <location>
        <begin position="32"/>
        <end position="42"/>
    </location>
</feature>
<dbReference type="Pfam" id="PF20703">
    <property type="entry name" value="nSTAND1"/>
    <property type="match status" value="1"/>
</dbReference>
<dbReference type="GO" id="GO:0080008">
    <property type="term" value="C:Cul4-RING E3 ubiquitin ligase complex"/>
    <property type="evidence" value="ECO:0007669"/>
    <property type="project" value="TreeGrafter"/>
</dbReference>
<dbReference type="InterPro" id="IPR049052">
    <property type="entry name" value="nSTAND1"/>
</dbReference>
<dbReference type="AlphaFoldDB" id="A0A1S3H763"/>
<evidence type="ECO:0000313" key="6">
    <source>
        <dbReference type="RefSeq" id="XP_013381321.1"/>
    </source>
</evidence>
<dbReference type="Gene3D" id="3.40.50.300">
    <property type="entry name" value="P-loop containing nucleotide triphosphate hydrolases"/>
    <property type="match status" value="1"/>
</dbReference>
<reference evidence="6" key="1">
    <citation type="submission" date="2025-08" db="UniProtKB">
        <authorList>
            <consortium name="RefSeq"/>
        </authorList>
    </citation>
    <scope>IDENTIFICATION</scope>
    <source>
        <tissue evidence="6">Gonads</tissue>
    </source>
</reference>
<dbReference type="Gene3D" id="1.25.40.10">
    <property type="entry name" value="Tetratricopeptide repeat domain"/>
    <property type="match status" value="1"/>
</dbReference>
<proteinExistence type="predicted"/>
<dbReference type="KEGG" id="lak:106152326"/>
<protein>
    <submittedName>
        <fullName evidence="6">TPR repeat-containing protein DDB_G0287407</fullName>
    </submittedName>
</protein>
<feature type="region of interest" description="Disordered" evidence="2">
    <location>
        <begin position="1"/>
        <end position="53"/>
    </location>
</feature>
<gene>
    <name evidence="6" type="primary">LOC106152326</name>
</gene>
<feature type="domain" description="Novel STAND NTPase 1" evidence="4">
    <location>
        <begin position="329"/>
        <end position="559"/>
    </location>
</feature>
<evidence type="ECO:0000256" key="1">
    <source>
        <dbReference type="ARBA" id="ARBA00022737"/>
    </source>
</evidence>
<dbReference type="InterPro" id="IPR051191">
    <property type="entry name" value="DCAF12"/>
</dbReference>
<dbReference type="Proteomes" id="UP000085678">
    <property type="component" value="Unplaced"/>
</dbReference>
<name>A0A1S3H763_LINAN</name>
<evidence type="ECO:0000313" key="5">
    <source>
        <dbReference type="Proteomes" id="UP000085678"/>
    </source>
</evidence>
<dbReference type="InterPro" id="IPR025139">
    <property type="entry name" value="DUF4062"/>
</dbReference>
<organism evidence="5 6">
    <name type="scientific">Lingula anatina</name>
    <name type="common">Brachiopod</name>
    <name type="synonym">Lingula unguis</name>
    <dbReference type="NCBI Taxonomy" id="7574"/>
    <lineage>
        <taxon>Eukaryota</taxon>
        <taxon>Metazoa</taxon>
        <taxon>Spiralia</taxon>
        <taxon>Lophotrochozoa</taxon>
        <taxon>Brachiopoda</taxon>
        <taxon>Linguliformea</taxon>
        <taxon>Lingulata</taxon>
        <taxon>Lingulida</taxon>
        <taxon>Linguloidea</taxon>
        <taxon>Lingulidae</taxon>
        <taxon>Lingula</taxon>
    </lineage>
</organism>
<dbReference type="RefSeq" id="XP_013381321.1">
    <property type="nucleotide sequence ID" value="XM_013525867.1"/>
</dbReference>
<evidence type="ECO:0000259" key="4">
    <source>
        <dbReference type="Pfam" id="PF20703"/>
    </source>
</evidence>
<dbReference type="InterPro" id="IPR027417">
    <property type="entry name" value="P-loop_NTPase"/>
</dbReference>
<evidence type="ECO:0000259" key="3">
    <source>
        <dbReference type="Pfam" id="PF13271"/>
    </source>
</evidence>
<feature type="domain" description="DUF4062" evidence="3">
    <location>
        <begin position="100"/>
        <end position="189"/>
    </location>
</feature>
<keyword evidence="5" id="KW-1185">Reference proteome</keyword>
<dbReference type="PANTHER" id="PTHR19860">
    <property type="entry name" value="DDB1- AND CUL4-ASSOCIATED FACTOR 12-RELATED"/>
    <property type="match status" value="1"/>
</dbReference>
<dbReference type="STRING" id="7574.A0A1S3H763"/>
<accession>A0A1S3H763</accession>
<evidence type="ECO:0000256" key="2">
    <source>
        <dbReference type="SAM" id="MobiDB-lite"/>
    </source>
</evidence>
<keyword evidence="1" id="KW-0677">Repeat</keyword>
<dbReference type="InParanoid" id="A0A1S3H763"/>
<dbReference type="Pfam" id="PF13271">
    <property type="entry name" value="DUF4062"/>
    <property type="match status" value="1"/>
</dbReference>